<proteinExistence type="predicted"/>
<dbReference type="eggNOG" id="COG0748">
    <property type="taxonomic scope" value="Bacteria"/>
</dbReference>
<evidence type="ECO:0000313" key="4">
    <source>
        <dbReference type="EMBL" id="EIC31533.1"/>
    </source>
</evidence>
<dbReference type="InterPro" id="IPR012349">
    <property type="entry name" value="Split_barrel_FMN-bd"/>
</dbReference>
<dbReference type="GO" id="GO:0005829">
    <property type="term" value="C:cytosol"/>
    <property type="evidence" value="ECO:0007669"/>
    <property type="project" value="TreeGrafter"/>
</dbReference>
<dbReference type="SUPFAM" id="SSF50475">
    <property type="entry name" value="FMN-binding split barrel"/>
    <property type="match status" value="1"/>
</dbReference>
<dbReference type="PANTHER" id="PTHR35176">
    <property type="entry name" value="HEME OXYGENASE HI_0854-RELATED"/>
    <property type="match status" value="1"/>
</dbReference>
<dbReference type="InterPro" id="IPR052019">
    <property type="entry name" value="F420H2_bilvrd_red/Heme_oxyg"/>
</dbReference>
<dbReference type="PIRSF" id="PIRSF004633">
    <property type="entry name" value="UCP_PLP_oxd"/>
    <property type="match status" value="1"/>
</dbReference>
<dbReference type="Pfam" id="PF01243">
    <property type="entry name" value="PNPOx_N"/>
    <property type="match status" value="1"/>
</dbReference>
<dbReference type="InterPro" id="IPR014419">
    <property type="entry name" value="HutZ"/>
</dbReference>
<dbReference type="AlphaFoldDB" id="H8GJ26"/>
<organism evidence="4 5">
    <name type="scientific">Methylomicrobium album BG8</name>
    <dbReference type="NCBI Taxonomy" id="686340"/>
    <lineage>
        <taxon>Bacteria</taxon>
        <taxon>Pseudomonadati</taxon>
        <taxon>Pseudomonadota</taxon>
        <taxon>Gammaproteobacteria</taxon>
        <taxon>Methylococcales</taxon>
        <taxon>Methylococcaceae</taxon>
        <taxon>Methylomicrobium</taxon>
    </lineage>
</organism>
<dbReference type="GO" id="GO:0070967">
    <property type="term" value="F:coenzyme F420 binding"/>
    <property type="evidence" value="ECO:0007669"/>
    <property type="project" value="TreeGrafter"/>
</dbReference>
<keyword evidence="1" id="KW-0560">Oxidoreductase</keyword>
<evidence type="ECO:0000259" key="3">
    <source>
        <dbReference type="Pfam" id="PF01243"/>
    </source>
</evidence>
<dbReference type="GO" id="GO:0016627">
    <property type="term" value="F:oxidoreductase activity, acting on the CH-CH group of donors"/>
    <property type="evidence" value="ECO:0007669"/>
    <property type="project" value="TreeGrafter"/>
</dbReference>
<dbReference type="EMBL" id="CM001475">
    <property type="protein sequence ID" value="EIC31533.1"/>
    <property type="molecule type" value="Genomic_DNA"/>
</dbReference>
<keyword evidence="5" id="KW-1185">Reference proteome</keyword>
<feature type="region of interest" description="Disordered" evidence="2">
    <location>
        <begin position="166"/>
        <end position="185"/>
    </location>
</feature>
<dbReference type="STRING" id="686340.Metal_3896"/>
<evidence type="ECO:0000256" key="2">
    <source>
        <dbReference type="SAM" id="MobiDB-lite"/>
    </source>
</evidence>
<dbReference type="Gene3D" id="2.30.110.10">
    <property type="entry name" value="Electron Transport, Fmn-binding Protein, Chain A"/>
    <property type="match status" value="1"/>
</dbReference>
<accession>H8GJ26</accession>
<name>H8GJ26_METAL</name>
<dbReference type="RefSeq" id="WP_005374948.1">
    <property type="nucleotide sequence ID" value="NZ_CM001475.1"/>
</dbReference>
<dbReference type="Proteomes" id="UP000005090">
    <property type="component" value="Chromosome"/>
</dbReference>
<dbReference type="InterPro" id="IPR011576">
    <property type="entry name" value="Pyridox_Oxase_N"/>
</dbReference>
<feature type="domain" description="Pyridoxamine 5'-phosphate oxidase N-terminal" evidence="3">
    <location>
        <begin position="14"/>
        <end position="144"/>
    </location>
</feature>
<sequence length="185" mass="20564">MTSETKPTLEEILPEALDFPRAFDSLLLATADAAGHPHASYAVYLADERGRFHIYISELAAHTANLRVRPEASALFIEDEGQAKSLFGRKRLTCECRAEQLLRGAPDWEAVMDGFVAKHGKLMEMLRGLQDFHLFRLTPEKATYIRGFAQAYELSGEQLGHIRHINDKGHQPSSQDTAEALGSTA</sequence>
<evidence type="ECO:0000256" key="1">
    <source>
        <dbReference type="ARBA" id="ARBA00023002"/>
    </source>
</evidence>
<reference evidence="4 5" key="1">
    <citation type="journal article" date="2013" name="Genome Announc.">
        <title>Genome Sequence of the Obligate Gammaproteobacterial Methanotroph Methylomicrobium album Strain BG8.</title>
        <authorList>
            <person name="Kits K.D."/>
            <person name="Kalyuzhnaya M.G."/>
            <person name="Klotz M.G."/>
            <person name="Jetten M.S."/>
            <person name="Op den Camp H.J."/>
            <person name="Vuilleumier S."/>
            <person name="Bringel F."/>
            <person name="Dispirito A.A."/>
            <person name="Murrell J.C."/>
            <person name="Bruce D."/>
            <person name="Cheng J.F."/>
            <person name="Copeland A."/>
            <person name="Goodwin L."/>
            <person name="Hauser L."/>
            <person name="Lajus A."/>
            <person name="Land M.L."/>
            <person name="Lapidus A."/>
            <person name="Lucas S."/>
            <person name="Medigue C."/>
            <person name="Pitluck S."/>
            <person name="Woyke T."/>
            <person name="Zeytun A."/>
            <person name="Stein L.Y."/>
        </authorList>
    </citation>
    <scope>NUCLEOTIDE SEQUENCE [LARGE SCALE GENOMIC DNA]</scope>
    <source>
        <strain evidence="4 5">BG8</strain>
    </source>
</reference>
<evidence type="ECO:0000313" key="5">
    <source>
        <dbReference type="Proteomes" id="UP000005090"/>
    </source>
</evidence>
<protein>
    <submittedName>
        <fullName evidence="4">Putative heme iron utilization protein</fullName>
    </submittedName>
</protein>
<dbReference type="PANTHER" id="PTHR35176:SF6">
    <property type="entry name" value="HEME OXYGENASE HI_0854-RELATED"/>
    <property type="match status" value="1"/>
</dbReference>
<dbReference type="HOGENOM" id="CLU_093808_1_0_6"/>
<gene>
    <name evidence="4" type="ORF">Metal_3896</name>
</gene>
<feature type="compositionally biased region" description="Polar residues" evidence="2">
    <location>
        <begin position="171"/>
        <end position="185"/>
    </location>
</feature>